<dbReference type="Pfam" id="PF00149">
    <property type="entry name" value="Metallophos"/>
    <property type="match status" value="1"/>
</dbReference>
<evidence type="ECO:0000313" key="3">
    <source>
        <dbReference type="Proteomes" id="UP000285883"/>
    </source>
</evidence>
<comment type="caution">
    <text evidence="2">The sequence shown here is derived from an EMBL/GenBank/DDBJ whole genome shotgun (WGS) entry which is preliminary data.</text>
</comment>
<dbReference type="GO" id="GO:0008663">
    <property type="term" value="F:2',3'-cyclic-nucleotide 2'-phosphodiesterase activity"/>
    <property type="evidence" value="ECO:0007669"/>
    <property type="project" value="TreeGrafter"/>
</dbReference>
<evidence type="ECO:0000313" key="2">
    <source>
        <dbReference type="EMBL" id="RLN10202.1"/>
    </source>
</evidence>
<dbReference type="GO" id="GO:0047631">
    <property type="term" value="F:ADP-ribose diphosphatase activity"/>
    <property type="evidence" value="ECO:0007669"/>
    <property type="project" value="TreeGrafter"/>
</dbReference>
<dbReference type="GO" id="GO:0047734">
    <property type="term" value="F:CDP-glycerol diphosphatase activity"/>
    <property type="evidence" value="ECO:0007669"/>
    <property type="project" value="TreeGrafter"/>
</dbReference>
<accession>A0A421EXM1</accession>
<protein>
    <recommendedName>
        <fullName evidence="1">Calcineurin-like phosphoesterase domain-containing protein</fullName>
    </recommendedName>
</protein>
<dbReference type="InterPro" id="IPR004843">
    <property type="entry name" value="Calcineurin-like_PHP"/>
</dbReference>
<dbReference type="PANTHER" id="PTHR16509">
    <property type="match status" value="1"/>
</dbReference>
<dbReference type="SUPFAM" id="SSF56300">
    <property type="entry name" value="Metallo-dependent phosphatases"/>
    <property type="match status" value="1"/>
</dbReference>
<name>A0A421EXM1_9STRA</name>
<organism evidence="2 3">
    <name type="scientific">Phytophthora kernoviae</name>
    <dbReference type="NCBI Taxonomy" id="325452"/>
    <lineage>
        <taxon>Eukaryota</taxon>
        <taxon>Sar</taxon>
        <taxon>Stramenopiles</taxon>
        <taxon>Oomycota</taxon>
        <taxon>Peronosporomycetes</taxon>
        <taxon>Peronosporales</taxon>
        <taxon>Peronosporaceae</taxon>
        <taxon>Phytophthora</taxon>
    </lineage>
</organism>
<gene>
    <name evidence="2" type="ORF">BBI17_004109</name>
</gene>
<dbReference type="InterPro" id="IPR029052">
    <property type="entry name" value="Metallo-depent_PP-like"/>
</dbReference>
<dbReference type="Proteomes" id="UP000285883">
    <property type="component" value="Unassembled WGS sequence"/>
</dbReference>
<sequence>MADMTARETPLVSFGMVADVQYADVENGWDFHHTSQRYYRNALPQLEVAIAEWLRVAKSGTETTTLRFAVNLGDLIDGKNRPAATSRQALESTKSTWKPFEEAVGPVHHLVGNHELYNFSASAIRQELIYQPATPAENVTPRSYYDFQVPEAPGFRFVVLDCYGLSILGREKSNPVYQEAMALLRRINPNENLNSPTGLVESQRRFVAFNGALDREQMRWFEQILVKATEDNENVVLFTHVPIHPSTSPTPSSLLWNYPEVLELIRRFACVRVVFSGHTHADGYVYAHEGMHNKGVHFVVCDAILECAPSETAHALVHVFPDKLLVQGYGKIPTRELRFPVSQQKELQFLQEIKQIEQGHSTCSQSL</sequence>
<dbReference type="GO" id="GO:0030145">
    <property type="term" value="F:manganese ion binding"/>
    <property type="evidence" value="ECO:0007669"/>
    <property type="project" value="TreeGrafter"/>
</dbReference>
<proteinExistence type="predicted"/>
<dbReference type="PANTHER" id="PTHR16509:SF1">
    <property type="entry name" value="MANGANESE-DEPENDENT ADP-RIBOSE_CDP-ALCOHOL DIPHOSPHATASE"/>
    <property type="match status" value="1"/>
</dbReference>
<dbReference type="AlphaFoldDB" id="A0A421EXM1"/>
<dbReference type="Gene3D" id="3.60.21.10">
    <property type="match status" value="1"/>
</dbReference>
<evidence type="ECO:0000259" key="1">
    <source>
        <dbReference type="Pfam" id="PF00149"/>
    </source>
</evidence>
<reference evidence="2 3" key="1">
    <citation type="submission" date="2018-07" db="EMBL/GenBank/DDBJ databases">
        <title>Genome sequencing of oomycete isolates from Chile give support for New Zealand origin for Phytophthora kernoviae and make available the first Nothophytophthora sp. genome.</title>
        <authorList>
            <person name="Studholme D.J."/>
            <person name="Sanfuentes E."/>
            <person name="Panda P."/>
            <person name="Hill R."/>
            <person name="Sambles C."/>
            <person name="Grant M."/>
            <person name="Williams N.M."/>
            <person name="Mcdougal R.L."/>
        </authorList>
    </citation>
    <scope>NUCLEOTIDE SEQUENCE [LARGE SCALE GENOMIC DNA]</scope>
    <source>
        <strain evidence="2">Chile2</strain>
    </source>
</reference>
<feature type="domain" description="Calcineurin-like phosphoesterase" evidence="1">
    <location>
        <begin position="68"/>
        <end position="281"/>
    </location>
</feature>
<dbReference type="EMBL" id="MAYM02001872">
    <property type="protein sequence ID" value="RLN10202.1"/>
    <property type="molecule type" value="Genomic_DNA"/>
</dbReference>